<name>A0A1M5XP05_9FIRM</name>
<evidence type="ECO:0000313" key="4">
    <source>
        <dbReference type="EMBL" id="SHI01479.1"/>
    </source>
</evidence>
<keyword evidence="1" id="KW-0812">Transmembrane</keyword>
<organism evidence="4 5">
    <name type="scientific">Sporanaerobacter acetigenes DSM 13106</name>
    <dbReference type="NCBI Taxonomy" id="1123281"/>
    <lineage>
        <taxon>Bacteria</taxon>
        <taxon>Bacillati</taxon>
        <taxon>Bacillota</taxon>
        <taxon>Tissierellia</taxon>
        <taxon>Tissierellales</taxon>
        <taxon>Sporanaerobacteraceae</taxon>
        <taxon>Sporanaerobacter</taxon>
    </lineage>
</organism>
<accession>A0A1M5XP05</accession>
<dbReference type="Pfam" id="PF17820">
    <property type="entry name" value="PDZ_6"/>
    <property type="match status" value="1"/>
</dbReference>
<evidence type="ECO:0000259" key="3">
    <source>
        <dbReference type="PROSITE" id="PS51494"/>
    </source>
</evidence>
<dbReference type="Proteomes" id="UP000184389">
    <property type="component" value="Unassembled WGS sequence"/>
</dbReference>
<evidence type="ECO:0000259" key="2">
    <source>
        <dbReference type="PROSITE" id="PS50106"/>
    </source>
</evidence>
<feature type="domain" description="PDZ" evidence="2">
    <location>
        <begin position="111"/>
        <end position="173"/>
    </location>
</feature>
<gene>
    <name evidence="4" type="ORF">SAMN02745180_01773</name>
</gene>
<proteinExistence type="predicted"/>
<dbReference type="SUPFAM" id="SSF50494">
    <property type="entry name" value="Trypsin-like serine proteases"/>
    <property type="match status" value="1"/>
</dbReference>
<dbReference type="AlphaFoldDB" id="A0A1M5XP05"/>
<dbReference type="PROSITE" id="PS50106">
    <property type="entry name" value="PDZ"/>
    <property type="match status" value="1"/>
</dbReference>
<reference evidence="4 5" key="1">
    <citation type="submission" date="2016-11" db="EMBL/GenBank/DDBJ databases">
        <authorList>
            <person name="Jaros S."/>
            <person name="Januszkiewicz K."/>
            <person name="Wedrychowicz H."/>
        </authorList>
    </citation>
    <scope>NUCLEOTIDE SEQUENCE [LARGE SCALE GENOMIC DNA]</scope>
    <source>
        <strain evidence="4 5">DSM 13106</strain>
    </source>
</reference>
<dbReference type="PROSITE" id="PS51494">
    <property type="entry name" value="SPOIVB"/>
    <property type="match status" value="1"/>
</dbReference>
<dbReference type="Pfam" id="PF05580">
    <property type="entry name" value="Peptidase_S55"/>
    <property type="match status" value="1"/>
</dbReference>
<evidence type="ECO:0000256" key="1">
    <source>
        <dbReference type="SAM" id="Phobius"/>
    </source>
</evidence>
<evidence type="ECO:0000313" key="5">
    <source>
        <dbReference type="Proteomes" id="UP000184389"/>
    </source>
</evidence>
<dbReference type="SUPFAM" id="SSF50156">
    <property type="entry name" value="PDZ domain-like"/>
    <property type="match status" value="1"/>
</dbReference>
<keyword evidence="1" id="KW-0472">Membrane</keyword>
<dbReference type="Gene3D" id="2.30.42.10">
    <property type="match status" value="1"/>
</dbReference>
<dbReference type="InterPro" id="IPR041489">
    <property type="entry name" value="PDZ_6"/>
</dbReference>
<dbReference type="NCBIfam" id="TIGR02860">
    <property type="entry name" value="spore_IV_B"/>
    <property type="match status" value="1"/>
</dbReference>
<dbReference type="InterPro" id="IPR008763">
    <property type="entry name" value="Peptidase_S55"/>
</dbReference>
<dbReference type="EMBL" id="FQXR01000007">
    <property type="protein sequence ID" value="SHI01479.1"/>
    <property type="molecule type" value="Genomic_DNA"/>
</dbReference>
<sequence length="440" mass="49398">MQKYSRYKQQLSIILMIVIAFYLFQFCFFNYYPDRINIVKGDKKAFDVFFPFTVKILQDNNIVNCGPCSKNTLSLKKSYEFNTIQSGIAKMQLKLLGIIPVRDIEVNVLERVYLTPGGNSIGVRLNTRGVLVVAVTDVIGVDGKRYNPAKDGGIKVGDSILEIDGEKVKDAEHVVELLNSIKKETIDIVIERNNVQFTTQVRPRKSVQDNCYRLGIWVRDKTAGIGTLTFYDENTGIFGALGHGITDIDTGELLKIENGKIMSARISEIEQGSKGSPGEIKGAFYETQDALGDITSNTEFGIYGKLYKKNLDNNKSKPLPVGFQEEVKEGKAYILTTINDNKVQKYEIEIVKAQNQPFPEQKSMIIRITDKKLLQKTGGIVQGMSGSPIIQDGKLIGAVTHVFVNDPTKGYGIYIDWMLEQADFNYKTKSEFAQTKKDRF</sequence>
<keyword evidence="1" id="KW-1133">Transmembrane helix</keyword>
<dbReference type="SMART" id="SM00228">
    <property type="entry name" value="PDZ"/>
    <property type="match status" value="1"/>
</dbReference>
<dbReference type="InterPro" id="IPR001478">
    <property type="entry name" value="PDZ"/>
</dbReference>
<protein>
    <submittedName>
        <fullName evidence="4">Stage IV sporulation protein B</fullName>
    </submittedName>
</protein>
<dbReference type="InterPro" id="IPR014219">
    <property type="entry name" value="SpoIVB"/>
</dbReference>
<dbReference type="RefSeq" id="WP_072744436.1">
    <property type="nucleotide sequence ID" value="NZ_FQXR01000007.1"/>
</dbReference>
<dbReference type="STRING" id="1123281.SAMN02745180_01773"/>
<dbReference type="InterPro" id="IPR036034">
    <property type="entry name" value="PDZ_sf"/>
</dbReference>
<feature type="domain" description="Peptidase S55" evidence="3">
    <location>
        <begin position="195"/>
        <end position="434"/>
    </location>
</feature>
<feature type="transmembrane region" description="Helical" evidence="1">
    <location>
        <begin position="12"/>
        <end position="32"/>
    </location>
</feature>
<dbReference type="InterPro" id="IPR009003">
    <property type="entry name" value="Peptidase_S1_PA"/>
</dbReference>
<keyword evidence="5" id="KW-1185">Reference proteome</keyword>